<proteinExistence type="predicted"/>
<gene>
    <name evidence="1" type="ORF">CQY22_003540</name>
</gene>
<accession>A0A2G5PEK6</accession>
<keyword evidence="2" id="KW-1185">Reference proteome</keyword>
<evidence type="ECO:0000313" key="1">
    <source>
        <dbReference type="EMBL" id="PIB76736.1"/>
    </source>
</evidence>
<comment type="caution">
    <text evidence="1">The sequence shown here is derived from an EMBL/GenBank/DDBJ whole genome shotgun (WGS) entry which is preliminary data.</text>
</comment>
<evidence type="ECO:0000313" key="2">
    <source>
        <dbReference type="Proteomes" id="UP000230551"/>
    </source>
</evidence>
<reference evidence="1 2" key="1">
    <citation type="journal article" date="2017" name="Infect. Genet. Evol.">
        <title>The new phylogeny of the genus Mycobacterium: The old and the news.</title>
        <authorList>
            <person name="Tortoli E."/>
            <person name="Fedrizzi T."/>
            <person name="Meehan C.J."/>
            <person name="Trovato A."/>
            <person name="Grottola A."/>
            <person name="Giacobazzi E."/>
            <person name="Serpini G.F."/>
            <person name="Tagliazucchi S."/>
            <person name="Fabio A."/>
            <person name="Bettua C."/>
            <person name="Bertorelli R."/>
            <person name="Frascaro F."/>
            <person name="De Sanctis V."/>
            <person name="Pecorari M."/>
            <person name="Jousson O."/>
            <person name="Segata N."/>
            <person name="Cirillo D.M."/>
        </authorList>
    </citation>
    <scope>NUCLEOTIDE SEQUENCE [LARGE SCALE GENOMIC DNA]</scope>
    <source>
        <strain evidence="1 2">CIP1034565</strain>
    </source>
</reference>
<sequence>MVVIPAASVQTQQRDVALTGVVEDFLKHVEWYWEGVSEAPERTWESAQAVGNLLEGAFETAPATTVTYAVVGAPAIAGRILQQGRIKSVDIKVLKIAADLDGKDRKLEAATLRNTVQTRNNLEDAILTVAERPAADLKQIVNVLEDKSVKWDKKPGEILKQLRVNDRATRQSLFGNDPNGQLGGAFGNVRDAMDNQRAAFQTAVDKELNKTGVGRSLQKNVVKPLRDAADNLRTEVRKAGDSIRKTVRKALGDDKP</sequence>
<organism evidence="1 2">
    <name type="scientific">Mycolicibacterium brumae</name>
    <dbReference type="NCBI Taxonomy" id="85968"/>
    <lineage>
        <taxon>Bacteria</taxon>
        <taxon>Bacillati</taxon>
        <taxon>Actinomycetota</taxon>
        <taxon>Actinomycetes</taxon>
        <taxon>Mycobacteriales</taxon>
        <taxon>Mycobacteriaceae</taxon>
        <taxon>Mycolicibacterium</taxon>
    </lineage>
</organism>
<dbReference type="EMBL" id="PDCN02000003">
    <property type="protein sequence ID" value="PIB76736.1"/>
    <property type="molecule type" value="Genomic_DNA"/>
</dbReference>
<dbReference type="AlphaFoldDB" id="A0A2G5PEK6"/>
<name>A0A2G5PEK6_9MYCO</name>
<protein>
    <submittedName>
        <fullName evidence="1">Uncharacterized protein</fullName>
    </submittedName>
</protein>
<dbReference type="Proteomes" id="UP000230551">
    <property type="component" value="Unassembled WGS sequence"/>
</dbReference>